<evidence type="ECO:0000313" key="4">
    <source>
        <dbReference type="EMBL" id="RXS75925.1"/>
    </source>
</evidence>
<dbReference type="Gene3D" id="3.30.750.24">
    <property type="entry name" value="STAS domain"/>
    <property type="match status" value="1"/>
</dbReference>
<dbReference type="SUPFAM" id="SSF52091">
    <property type="entry name" value="SpoIIaa-like"/>
    <property type="match status" value="1"/>
</dbReference>
<dbReference type="PANTHER" id="PTHR33495">
    <property type="entry name" value="ANTI-SIGMA FACTOR ANTAGONIST TM_1081-RELATED-RELATED"/>
    <property type="match status" value="1"/>
</dbReference>
<dbReference type="RefSeq" id="WP_022400005.1">
    <property type="nucleotide sequence ID" value="NZ_DAWBJR010000027.1"/>
</dbReference>
<dbReference type="Pfam" id="PF01740">
    <property type="entry name" value="STAS"/>
    <property type="match status" value="1"/>
</dbReference>
<feature type="domain" description="STAS" evidence="3">
    <location>
        <begin position="1"/>
        <end position="109"/>
    </location>
</feature>
<dbReference type="OrthoDB" id="9796601at2"/>
<keyword evidence="5" id="KW-1185">Reference proteome</keyword>
<evidence type="ECO:0000256" key="1">
    <source>
        <dbReference type="ARBA" id="ARBA00009013"/>
    </source>
</evidence>
<dbReference type="PANTHER" id="PTHR33495:SF2">
    <property type="entry name" value="ANTI-SIGMA FACTOR ANTAGONIST TM_1081-RELATED"/>
    <property type="match status" value="1"/>
</dbReference>
<comment type="caution">
    <text evidence="4">The sequence shown here is derived from an EMBL/GenBank/DDBJ whole genome shotgun (WGS) entry which is preliminary data.</text>
</comment>
<name>A0A4V1NS40_9FIRM</name>
<evidence type="ECO:0000313" key="5">
    <source>
        <dbReference type="Proteomes" id="UP000290106"/>
    </source>
</evidence>
<reference evidence="4 5" key="1">
    <citation type="submission" date="2019-01" db="EMBL/GenBank/DDBJ databases">
        <title>Blautia sp. nov. KGMB01111 isolated human feces.</title>
        <authorList>
            <person name="Park J.-E."/>
            <person name="Kim J.-S."/>
            <person name="Park S.-H."/>
        </authorList>
    </citation>
    <scope>NUCLEOTIDE SEQUENCE [LARGE SCALE GENOMIC DNA]</scope>
    <source>
        <strain evidence="4 5">KGMB01111</strain>
    </source>
</reference>
<dbReference type="CDD" id="cd07043">
    <property type="entry name" value="STAS_anti-anti-sigma_factors"/>
    <property type="match status" value="1"/>
</dbReference>
<accession>A0A4V1NS40</accession>
<evidence type="ECO:0000259" key="3">
    <source>
        <dbReference type="PROSITE" id="PS50801"/>
    </source>
</evidence>
<dbReference type="EMBL" id="SDKC01000001">
    <property type="protein sequence ID" value="RXS75925.1"/>
    <property type="molecule type" value="Genomic_DNA"/>
</dbReference>
<evidence type="ECO:0000256" key="2">
    <source>
        <dbReference type="RuleBase" id="RU003749"/>
    </source>
</evidence>
<dbReference type="InterPro" id="IPR002645">
    <property type="entry name" value="STAS_dom"/>
</dbReference>
<gene>
    <name evidence="4" type="ORF">ETP43_12390</name>
</gene>
<dbReference type="InterPro" id="IPR036513">
    <property type="entry name" value="STAS_dom_sf"/>
</dbReference>
<dbReference type="NCBIfam" id="TIGR00377">
    <property type="entry name" value="ant_ant_sig"/>
    <property type="match status" value="1"/>
</dbReference>
<comment type="similarity">
    <text evidence="1 2">Belongs to the anti-sigma-factor antagonist family.</text>
</comment>
<dbReference type="InterPro" id="IPR003658">
    <property type="entry name" value="Anti-sigma_ant"/>
</dbReference>
<dbReference type="AlphaFoldDB" id="A0A4V1NS40"/>
<dbReference type="PROSITE" id="PS50801">
    <property type="entry name" value="STAS"/>
    <property type="match status" value="1"/>
</dbReference>
<organism evidence="4 5">
    <name type="scientific">Blautia faecicola</name>
    <dbReference type="NCBI Taxonomy" id="2509240"/>
    <lineage>
        <taxon>Bacteria</taxon>
        <taxon>Bacillati</taxon>
        <taxon>Bacillota</taxon>
        <taxon>Clostridia</taxon>
        <taxon>Lachnospirales</taxon>
        <taxon>Lachnospiraceae</taxon>
        <taxon>Blautia</taxon>
    </lineage>
</organism>
<sequence>MEQFQVKGRTLVIRMPKELDHHTTGQIPQKADRMIGERNIQRIEFDFRDTGFMDSSGIGVIMGRYQKLRLLGGSVAATHVSDRIWRILHLAGVTKVLEVEKERNWKENK</sequence>
<protein>
    <recommendedName>
        <fullName evidence="2">Anti-sigma factor antagonist</fullName>
    </recommendedName>
</protein>
<dbReference type="GO" id="GO:0043856">
    <property type="term" value="F:anti-sigma factor antagonist activity"/>
    <property type="evidence" value="ECO:0007669"/>
    <property type="project" value="InterPro"/>
</dbReference>
<dbReference type="Proteomes" id="UP000290106">
    <property type="component" value="Unassembled WGS sequence"/>
</dbReference>
<proteinExistence type="inferred from homology"/>